<dbReference type="EMBL" id="JAPDRQ010000125">
    <property type="protein sequence ID" value="KAJ9654292.1"/>
    <property type="molecule type" value="Genomic_DNA"/>
</dbReference>
<proteinExistence type="predicted"/>
<evidence type="ECO:0000313" key="2">
    <source>
        <dbReference type="Proteomes" id="UP001172386"/>
    </source>
</evidence>
<evidence type="ECO:0000313" key="1">
    <source>
        <dbReference type="EMBL" id="KAJ9654292.1"/>
    </source>
</evidence>
<reference evidence="1" key="1">
    <citation type="submission" date="2022-10" db="EMBL/GenBank/DDBJ databases">
        <title>Culturing micro-colonial fungi from biological soil crusts in the Mojave desert and describing Neophaeococcomyces mojavensis, and introducing the new genera and species Taxawa tesnikishii.</title>
        <authorList>
            <person name="Kurbessoian T."/>
            <person name="Stajich J.E."/>
        </authorList>
    </citation>
    <scope>NUCLEOTIDE SEQUENCE</scope>
    <source>
        <strain evidence="1">JES_112</strain>
    </source>
</reference>
<protein>
    <submittedName>
        <fullName evidence="1">Uncharacterized protein</fullName>
    </submittedName>
</protein>
<dbReference type="Proteomes" id="UP001172386">
    <property type="component" value="Unassembled WGS sequence"/>
</dbReference>
<organism evidence="1 2">
    <name type="scientific">Neophaeococcomyces mojaviensis</name>
    <dbReference type="NCBI Taxonomy" id="3383035"/>
    <lineage>
        <taxon>Eukaryota</taxon>
        <taxon>Fungi</taxon>
        <taxon>Dikarya</taxon>
        <taxon>Ascomycota</taxon>
        <taxon>Pezizomycotina</taxon>
        <taxon>Eurotiomycetes</taxon>
        <taxon>Chaetothyriomycetidae</taxon>
        <taxon>Chaetothyriales</taxon>
        <taxon>Chaetothyriales incertae sedis</taxon>
        <taxon>Neophaeococcomyces</taxon>
    </lineage>
</organism>
<gene>
    <name evidence="1" type="ORF">H2198_006642</name>
</gene>
<name>A0ACC3A278_9EURO</name>
<accession>A0ACC3A278</accession>
<comment type="caution">
    <text evidence="1">The sequence shown here is derived from an EMBL/GenBank/DDBJ whole genome shotgun (WGS) entry which is preliminary data.</text>
</comment>
<sequence length="344" mass="38074">MIASSLLVGSIAACLAAVQATICPQGPPSVDTTSGGFIYTYPWPIKYQQLVTQHQILCQAYMDVLPDDSTMGSYKLPQRTIMLLHGKNFCGVTWNATAEVLLSPGYRVIMPDQLGICKSDKPDAYQFSLQQLALNTKTILDTLNITSLYIMGHSMGGMLSARFAMMYPQMVKGLIMVDPIGLEGWKAKGVPYLSIDNIYLQERASNYTSIRAYEQATYYVNTWDPSYDVWVNMLLQVYNGSRADIYAFDQALITDMVITQPIAYEFPLLSNLQTLLVVGGKDNTAIGKQWSPPNVQAILGHYDVLGSQTAQAIGPNCTYVEFPDLGHAPQIQAPDRFHKALLGW</sequence>
<keyword evidence="2" id="KW-1185">Reference proteome</keyword>